<evidence type="ECO:0000256" key="1">
    <source>
        <dbReference type="SAM" id="MobiDB-lite"/>
    </source>
</evidence>
<dbReference type="Proteomes" id="UP000664203">
    <property type="component" value="Unassembled WGS sequence"/>
</dbReference>
<gene>
    <name evidence="2" type="ORF">ALECFALPRED_001852</name>
</gene>
<evidence type="ECO:0000313" key="3">
    <source>
        <dbReference type="Proteomes" id="UP000664203"/>
    </source>
</evidence>
<dbReference type="EMBL" id="CAJPDR010000148">
    <property type="protein sequence ID" value="CAF9921671.1"/>
    <property type="molecule type" value="Genomic_DNA"/>
</dbReference>
<reference evidence="2" key="1">
    <citation type="submission" date="2021-03" db="EMBL/GenBank/DDBJ databases">
        <authorList>
            <person name="Tagirdzhanova G."/>
        </authorList>
    </citation>
    <scope>NUCLEOTIDE SEQUENCE</scope>
</reference>
<keyword evidence="3" id="KW-1185">Reference proteome</keyword>
<proteinExistence type="predicted"/>
<name>A0A8H3F920_9LECA</name>
<dbReference type="AlphaFoldDB" id="A0A8H3F920"/>
<protein>
    <submittedName>
        <fullName evidence="2">Uncharacterized protein</fullName>
    </submittedName>
</protein>
<feature type="region of interest" description="Disordered" evidence="1">
    <location>
        <begin position="1"/>
        <end position="103"/>
    </location>
</feature>
<organism evidence="2 3">
    <name type="scientific">Alectoria fallacina</name>
    <dbReference type="NCBI Taxonomy" id="1903189"/>
    <lineage>
        <taxon>Eukaryota</taxon>
        <taxon>Fungi</taxon>
        <taxon>Dikarya</taxon>
        <taxon>Ascomycota</taxon>
        <taxon>Pezizomycotina</taxon>
        <taxon>Lecanoromycetes</taxon>
        <taxon>OSLEUM clade</taxon>
        <taxon>Lecanoromycetidae</taxon>
        <taxon>Lecanorales</taxon>
        <taxon>Lecanorineae</taxon>
        <taxon>Parmeliaceae</taxon>
        <taxon>Alectoria</taxon>
    </lineage>
</organism>
<sequence>MAGRASPVSEPFAKGASVSGKEKEENENEEAQPLPHSTFPVTSRASTPPSPRPRFRTLIDASSSSLIGETGSRDPLDSLAGAATSSRAQISFPDQPAFSRHTDTEARARQLIDGEDQNQTEKMSSVAAGNIRYQKMLQK</sequence>
<accession>A0A8H3F920</accession>
<comment type="caution">
    <text evidence="2">The sequence shown here is derived from an EMBL/GenBank/DDBJ whole genome shotgun (WGS) entry which is preliminary data.</text>
</comment>
<evidence type="ECO:0000313" key="2">
    <source>
        <dbReference type="EMBL" id="CAF9921671.1"/>
    </source>
</evidence>